<evidence type="ECO:0000313" key="2">
    <source>
        <dbReference type="EMBL" id="EAQ79597.1"/>
    </source>
</evidence>
<dbReference type="EMBL" id="AANZ01000014">
    <property type="protein sequence ID" value="EAQ79597.1"/>
    <property type="molecule type" value="Genomic_DNA"/>
</dbReference>
<dbReference type="AlphaFoldDB" id="A3ZV59"/>
<comment type="caution">
    <text evidence="2">The sequence shown here is derived from an EMBL/GenBank/DDBJ whole genome shotgun (WGS) entry which is preliminary data.</text>
</comment>
<accession>A3ZV59</accession>
<protein>
    <submittedName>
        <fullName evidence="2">Uncharacterized protein</fullName>
    </submittedName>
</protein>
<name>A3ZV59_9BACT</name>
<sequence length="35" mass="3800">MSLAASTKPPSEKRSAFCSGSQPIPNRLRSIEPKK</sequence>
<gene>
    <name evidence="2" type="ORF">DSM3645_03938</name>
</gene>
<evidence type="ECO:0000256" key="1">
    <source>
        <dbReference type="SAM" id="MobiDB-lite"/>
    </source>
</evidence>
<dbReference type="HOGENOM" id="CLU_3363581_0_0_0"/>
<dbReference type="Proteomes" id="UP000004358">
    <property type="component" value="Unassembled WGS sequence"/>
</dbReference>
<feature type="region of interest" description="Disordered" evidence="1">
    <location>
        <begin position="1"/>
        <end position="35"/>
    </location>
</feature>
<proteinExistence type="predicted"/>
<evidence type="ECO:0000313" key="3">
    <source>
        <dbReference type="Proteomes" id="UP000004358"/>
    </source>
</evidence>
<reference evidence="2 3" key="1">
    <citation type="submission" date="2006-02" db="EMBL/GenBank/DDBJ databases">
        <authorList>
            <person name="Amann R."/>
            <person name="Ferriera S."/>
            <person name="Johnson J."/>
            <person name="Kravitz S."/>
            <person name="Halpern A."/>
            <person name="Remington K."/>
            <person name="Beeson K."/>
            <person name="Tran B."/>
            <person name="Rogers Y.-H."/>
            <person name="Friedman R."/>
            <person name="Venter J.C."/>
        </authorList>
    </citation>
    <scope>NUCLEOTIDE SEQUENCE [LARGE SCALE GENOMIC DNA]</scope>
    <source>
        <strain evidence="2 3">DSM 3645</strain>
    </source>
</reference>
<organism evidence="2 3">
    <name type="scientific">Blastopirellula marina DSM 3645</name>
    <dbReference type="NCBI Taxonomy" id="314230"/>
    <lineage>
        <taxon>Bacteria</taxon>
        <taxon>Pseudomonadati</taxon>
        <taxon>Planctomycetota</taxon>
        <taxon>Planctomycetia</taxon>
        <taxon>Pirellulales</taxon>
        <taxon>Pirellulaceae</taxon>
        <taxon>Blastopirellula</taxon>
    </lineage>
</organism>